<name>A0A813V123_9BILA</name>
<evidence type="ECO:0000256" key="3">
    <source>
        <dbReference type="SAM" id="MobiDB-lite"/>
    </source>
</evidence>
<protein>
    <recommendedName>
        <fullName evidence="6">NHL repeat containing protein</fullName>
    </recommendedName>
</protein>
<feature type="repeat" description="NHL" evidence="2">
    <location>
        <begin position="988"/>
        <end position="1029"/>
    </location>
</feature>
<dbReference type="InterPro" id="IPR050952">
    <property type="entry name" value="TRIM-NHL_E3_ligases"/>
</dbReference>
<sequence length="1039" mass="110965">MQNFINTYIAQKDSFESCFANQLQSSSPSNNKATWKVQGIEHLGNDECQVSYTCAGVGDQSSALTCLKATPNADEFKTILGKCSHSSDAKAGAGKNAGVSGGSDADHKAGTGDNKRIIIGGLIPAITSHTCSSSDSDTINGCFNISHADLASLKEQQASFESCFTKQLQASSPSNNNATWKVQGIEHLANDDCQVSYTCTGAGDQTSAVTCLKATPNADEFKTILGKCSHSSDAKVGTGDNKRIIIGGLKPAVTSHTCSSSDSDTINGCFNISNVDLTLLTAQKDSFESCFTKQLQASSPSNNKATWKVQGIEHLANDECQVSYTCTGAGDQPTALTCLKATPDADEFKTILGKCSHSKGGDDVALDGDGYLFIVDSSNNRIIGSGPNGFRCIIACGSTRGSASNQLNNPSTFSFDSYGNIYVTDQGNSRVQKFMLIPSITYPLSFNQPNFCPSTTWYTDAITFANSSIAGSGIFGVFISINNTVYVANKVNNAIYVFLEGSVIPNRSITYGLSTPLNVYATLYGDVYIDNGLNNGRVDKWAVNANTSVNVMTIPTACEGFFIDTSNTLYCSITLNHQVVKKWLNDNRTTSTLVAGTSSGGSSATQLLYPCGLYVDAQYNVYVTDCGNNRVQMFTSGQLTGITKAGNGATGTITLNCPHAITFDANSYMFLVDTNNNRVIGSGPYGFRCLFGCTTIAGSSPSQLNAPRDFGFDSYGNLFVSEQYNNRVQKFIIASNSCSLSYSQPTFCYNALWYSNASTFASSSTIGILPYGIFINGINTVYVPNRVSNTILSWPQGSTTSTSNIYSNSSNPYSLFMSITGEIYIDNGYSYGRVDKYNFDTSNRVTVMNVNGSCYGLFIDISNNLYCSIKNRHQVAKLLLNNGTTIPTIAAGNGSAGSLSNMLNSPQGIYVDSNLNLYIADSANNRIQLVQAGQLDGVTIVGNGSSANITLNYPTGIVLDANGYLFIVDSYNHRIVASCSTGFRCIAGCSGGGSSSSQLSFPQSMAFDSYANIYVTDRNNSRVQQFTLQISNCSKFVCI</sequence>
<dbReference type="Pfam" id="PF01436">
    <property type="entry name" value="NHL"/>
    <property type="match status" value="3"/>
</dbReference>
<feature type="repeat" description="NHL" evidence="2">
    <location>
        <begin position="601"/>
        <end position="637"/>
    </location>
</feature>
<accession>A0A813V123</accession>
<gene>
    <name evidence="4" type="ORF">VCS650_LOCUS5614</name>
</gene>
<dbReference type="InterPro" id="IPR001258">
    <property type="entry name" value="NHL_repeat"/>
</dbReference>
<dbReference type="Gene3D" id="2.40.10.500">
    <property type="match status" value="2"/>
</dbReference>
<dbReference type="AlphaFoldDB" id="A0A813V123"/>
<reference evidence="4" key="1">
    <citation type="submission" date="2021-02" db="EMBL/GenBank/DDBJ databases">
        <authorList>
            <person name="Nowell W R."/>
        </authorList>
    </citation>
    <scope>NUCLEOTIDE SEQUENCE</scope>
</reference>
<dbReference type="PROSITE" id="PS51125">
    <property type="entry name" value="NHL"/>
    <property type="match status" value="3"/>
</dbReference>
<dbReference type="CDD" id="cd05819">
    <property type="entry name" value="NHL"/>
    <property type="match status" value="3"/>
</dbReference>
<dbReference type="EMBL" id="CAJNON010000033">
    <property type="protein sequence ID" value="CAF0831226.1"/>
    <property type="molecule type" value="Genomic_DNA"/>
</dbReference>
<dbReference type="Proteomes" id="UP000663891">
    <property type="component" value="Unassembled WGS sequence"/>
</dbReference>
<evidence type="ECO:0008006" key="6">
    <source>
        <dbReference type="Google" id="ProtNLM"/>
    </source>
</evidence>
<comment type="caution">
    <text evidence="4">The sequence shown here is derived from an EMBL/GenBank/DDBJ whole genome shotgun (WGS) entry which is preliminary data.</text>
</comment>
<dbReference type="InterPro" id="IPR011042">
    <property type="entry name" value="6-blade_b-propeller_TolB-like"/>
</dbReference>
<keyword evidence="1" id="KW-0677">Repeat</keyword>
<feature type="repeat" description="NHL" evidence="2">
    <location>
        <begin position="894"/>
        <end position="933"/>
    </location>
</feature>
<dbReference type="PANTHER" id="PTHR24104:SF25">
    <property type="entry name" value="PROTEIN LIN-41"/>
    <property type="match status" value="1"/>
</dbReference>
<dbReference type="PANTHER" id="PTHR24104">
    <property type="entry name" value="E3 UBIQUITIN-PROTEIN LIGASE NHLRC1-RELATED"/>
    <property type="match status" value="1"/>
</dbReference>
<feature type="region of interest" description="Disordered" evidence="3">
    <location>
        <begin position="86"/>
        <end position="110"/>
    </location>
</feature>
<dbReference type="SUPFAM" id="SSF101898">
    <property type="entry name" value="NHL repeat"/>
    <property type="match status" value="2"/>
</dbReference>
<dbReference type="SUPFAM" id="SSF50956">
    <property type="entry name" value="Thermostable phytase (3-phytase)"/>
    <property type="match status" value="1"/>
</dbReference>
<organism evidence="4 5">
    <name type="scientific">Adineta steineri</name>
    <dbReference type="NCBI Taxonomy" id="433720"/>
    <lineage>
        <taxon>Eukaryota</taxon>
        <taxon>Metazoa</taxon>
        <taxon>Spiralia</taxon>
        <taxon>Gnathifera</taxon>
        <taxon>Rotifera</taxon>
        <taxon>Eurotatoria</taxon>
        <taxon>Bdelloidea</taxon>
        <taxon>Adinetida</taxon>
        <taxon>Adinetidae</taxon>
        <taxon>Adineta</taxon>
    </lineage>
</organism>
<evidence type="ECO:0000256" key="1">
    <source>
        <dbReference type="ARBA" id="ARBA00022737"/>
    </source>
</evidence>
<proteinExistence type="predicted"/>
<dbReference type="Gene3D" id="2.120.10.30">
    <property type="entry name" value="TolB, C-terminal domain"/>
    <property type="match status" value="3"/>
</dbReference>
<evidence type="ECO:0000256" key="2">
    <source>
        <dbReference type="PROSITE-ProRule" id="PRU00504"/>
    </source>
</evidence>
<evidence type="ECO:0000313" key="5">
    <source>
        <dbReference type="Proteomes" id="UP000663891"/>
    </source>
</evidence>
<evidence type="ECO:0000313" key="4">
    <source>
        <dbReference type="EMBL" id="CAF0831226.1"/>
    </source>
</evidence>
<dbReference type="OrthoDB" id="346529at2759"/>
<dbReference type="GO" id="GO:0008270">
    <property type="term" value="F:zinc ion binding"/>
    <property type="evidence" value="ECO:0007669"/>
    <property type="project" value="UniProtKB-KW"/>
</dbReference>